<name>A7J7B0_PBCVF</name>
<organism evidence="2 3">
    <name type="scientific">Paramecium bursaria Chlorella virus FR483</name>
    <name type="common">PBCV-FR483</name>
    <dbReference type="NCBI Taxonomy" id="399781"/>
    <lineage>
        <taxon>Viruses</taxon>
        <taxon>Varidnaviria</taxon>
        <taxon>Bamfordvirae</taxon>
        <taxon>Nucleocytoviricota</taxon>
        <taxon>Megaviricetes</taxon>
        <taxon>Algavirales</taxon>
        <taxon>Phycodnaviridae</taxon>
        <taxon>Chlorovirus</taxon>
        <taxon>Chlorovirus conductrix</taxon>
        <taxon>Paramecium bursaria Chlorella virus A1</taxon>
    </lineage>
</organism>
<keyword evidence="1" id="KW-0812">Transmembrane</keyword>
<feature type="transmembrane region" description="Helical" evidence="1">
    <location>
        <begin position="22"/>
        <end position="41"/>
    </location>
</feature>
<evidence type="ECO:0000256" key="1">
    <source>
        <dbReference type="SAM" id="Phobius"/>
    </source>
</evidence>
<proteinExistence type="predicted"/>
<keyword evidence="1" id="KW-0472">Membrane</keyword>
<organismHost>
    <name type="scientific">Paramecium bursaria</name>
    <dbReference type="NCBI Taxonomy" id="74790"/>
</organismHost>
<dbReference type="GeneID" id="5469752"/>
<protein>
    <submittedName>
        <fullName evidence="2">Uncharacterized protein n406L</fullName>
    </submittedName>
</protein>
<gene>
    <name evidence="2" type="primary">n406L</name>
    <name evidence="2" type="ORF">FR483_n406L</name>
</gene>
<reference evidence="2 3" key="1">
    <citation type="journal article" date="2007" name="Virology">
        <title>Sequence and annotation of the 314-kb MT325 and the 321-kb FR483 viruses that infect Chlorella Pbi.</title>
        <authorList>
            <person name="Fitzgerald L.A."/>
            <person name="Graves M.V."/>
            <person name="Li X."/>
            <person name="Feldblyum T."/>
            <person name="Hartigan J."/>
            <person name="Van Etten J.L."/>
        </authorList>
    </citation>
    <scope>NUCLEOTIDE SEQUENCE [LARGE SCALE GENOMIC DNA]</scope>
    <source>
        <strain evidence="2 3">FR483</strain>
    </source>
</reference>
<evidence type="ECO:0000313" key="2">
    <source>
        <dbReference type="EMBL" id="ABT15691.1"/>
    </source>
</evidence>
<sequence>MSHDNWVWAQCLICGIPNIPSILFIYGSQLIVGTLLPLYLIDPPHMERISERVYPVCNKCLLSICTISVSIVYHDDIDVISEGFFQAVNDVESNHRIRTT</sequence>
<dbReference type="EMBL" id="DQ890022">
    <property type="protein sequence ID" value="ABT15691.1"/>
    <property type="molecule type" value="Genomic_DNA"/>
</dbReference>
<accession>A7J7B0</accession>
<evidence type="ECO:0000313" key="3">
    <source>
        <dbReference type="Proteomes" id="UP000204095"/>
    </source>
</evidence>
<dbReference type="Proteomes" id="UP000204095">
    <property type="component" value="Segment"/>
</dbReference>
<dbReference type="KEGG" id="vg:5469752"/>
<dbReference type="RefSeq" id="YP_001426038.1">
    <property type="nucleotide sequence ID" value="NC_008603.1"/>
</dbReference>
<keyword evidence="1" id="KW-1133">Transmembrane helix</keyword>